<gene>
    <name evidence="1" type="ORF">LCGC14_0901020</name>
</gene>
<proteinExistence type="predicted"/>
<dbReference type="EMBL" id="LAZR01002935">
    <property type="protein sequence ID" value="KKN23818.1"/>
    <property type="molecule type" value="Genomic_DNA"/>
</dbReference>
<reference evidence="1" key="1">
    <citation type="journal article" date="2015" name="Nature">
        <title>Complex archaea that bridge the gap between prokaryotes and eukaryotes.</title>
        <authorList>
            <person name="Spang A."/>
            <person name="Saw J.H."/>
            <person name="Jorgensen S.L."/>
            <person name="Zaremba-Niedzwiedzka K."/>
            <person name="Martijn J."/>
            <person name="Lind A.E."/>
            <person name="van Eijk R."/>
            <person name="Schleper C."/>
            <person name="Guy L."/>
            <person name="Ettema T.J."/>
        </authorList>
    </citation>
    <scope>NUCLEOTIDE SEQUENCE</scope>
</reference>
<dbReference type="Gene3D" id="2.60.40.10">
    <property type="entry name" value="Immunoglobulins"/>
    <property type="match status" value="1"/>
</dbReference>
<sequence length="229" mass="26622">MSNEVFKNDTAITLVWNAVLGADRYQLQVSVNELDFSGALEQDDDTLVNPTKAFTDGGAGNKKRFWRWRYSTDGGATWREWSEVGSYWLNTSASGDISVAVNKWIVFDENDLVDLYQFQTFPVFKIIDQSLEHIRTRNRKFELLSEYVTSKAEIVLSFEDLKFVLHEQMRAFKRFNIEIKTFFLSTVINNGVDDVPNIWKVQFDDNPDFEMLVPTRQDLWAGEQTFIEV</sequence>
<protein>
    <submittedName>
        <fullName evidence="1">Uncharacterized protein</fullName>
    </submittedName>
</protein>
<name>A0A0F9S3C5_9ZZZZ</name>
<dbReference type="AlphaFoldDB" id="A0A0F9S3C5"/>
<dbReference type="InterPro" id="IPR013783">
    <property type="entry name" value="Ig-like_fold"/>
</dbReference>
<organism evidence="1">
    <name type="scientific">marine sediment metagenome</name>
    <dbReference type="NCBI Taxonomy" id="412755"/>
    <lineage>
        <taxon>unclassified sequences</taxon>
        <taxon>metagenomes</taxon>
        <taxon>ecological metagenomes</taxon>
    </lineage>
</organism>
<evidence type="ECO:0000313" key="1">
    <source>
        <dbReference type="EMBL" id="KKN23818.1"/>
    </source>
</evidence>
<accession>A0A0F9S3C5</accession>
<comment type="caution">
    <text evidence="1">The sequence shown here is derived from an EMBL/GenBank/DDBJ whole genome shotgun (WGS) entry which is preliminary data.</text>
</comment>